<protein>
    <submittedName>
        <fullName evidence="1">Uncharacterized protein</fullName>
    </submittedName>
</protein>
<reference evidence="2" key="1">
    <citation type="submission" date="2009-02" db="EMBL/GenBank/DDBJ databases">
        <title>The Genome Sequence of Shigella sp. D9.</title>
        <authorList>
            <consortium name="The Broad Institute Genome Sequencing Platform"/>
            <person name="Ward D."/>
            <person name="Young S.K."/>
            <person name="Kodira C.D."/>
            <person name="Zeng Q."/>
            <person name="Koehrsen M."/>
            <person name="Alvarado L."/>
            <person name="Berlin A."/>
            <person name="Borenstein D."/>
            <person name="Chen Z."/>
            <person name="Engels R."/>
            <person name="Freedman E."/>
            <person name="Gellesch M."/>
            <person name="Goldberg J."/>
            <person name="Griggs A."/>
            <person name="Gujja S."/>
            <person name="Heiman D."/>
            <person name="Hepburn T."/>
            <person name="Howarth C."/>
            <person name="Jen D."/>
            <person name="Larson L."/>
            <person name="Lewis B."/>
            <person name="Mehta T."/>
            <person name="Park D."/>
            <person name="Pearson M."/>
            <person name="Roberts A."/>
            <person name="Saif S."/>
            <person name="Shea T."/>
            <person name="Shenoy N."/>
            <person name="Sisk P."/>
            <person name="Stolte C."/>
            <person name="Sykes S."/>
            <person name="Walk T."/>
            <person name="White J."/>
            <person name="Yandava C."/>
            <person name="Allen-Vercoe E."/>
            <person name="Strauss J."/>
            <person name="Sibley C."/>
            <person name="White A."/>
            <person name="Ambrose C."/>
            <person name="Lander E."/>
            <person name="Nusbaum C."/>
            <person name="Galagan J."/>
            <person name="Birren B."/>
        </authorList>
    </citation>
    <scope>NUCLEOTIDE SEQUENCE [LARGE SCALE GENOMIC DNA]</scope>
    <source>
        <strain evidence="2">D11</strain>
    </source>
</reference>
<sequence>MVDYRNILVEKLEYDNFTLYVHCMVFYNKDKDFEDYNYDIYQKKIFKFKNIKKFQYYVDEQYFSFCDEIEELKKELGIKYFFKVFYRSKKKNKIYICDQTEHFTVIEFDNDKKWNYRKQIK</sequence>
<evidence type="ECO:0000313" key="2">
    <source>
        <dbReference type="Proteomes" id="UP000004650"/>
    </source>
</evidence>
<name>A0A0K9CLP5_9FUSO</name>
<dbReference type="Proteomes" id="UP000004650">
    <property type="component" value="Unassembled WGS sequence"/>
</dbReference>
<accession>A0A0K9CLP5</accession>
<proteinExistence type="predicted"/>
<gene>
    <name evidence="1" type="ORF">PSAG_04772</name>
</gene>
<comment type="caution">
    <text evidence="1">The sequence shown here is derived from an EMBL/GenBank/DDBJ whole genome shotgun (WGS) entry which is preliminary data.</text>
</comment>
<dbReference type="AlphaFoldDB" id="A0A0K9CLP5"/>
<organism evidence="1 2">
    <name type="scientific">Fusobacterium animalis D11</name>
    <dbReference type="NCBI Taxonomy" id="556264"/>
    <lineage>
        <taxon>Bacteria</taxon>
        <taxon>Fusobacteriati</taxon>
        <taxon>Fusobacteriota</taxon>
        <taxon>Fusobacteriia</taxon>
        <taxon>Fusobacteriales</taxon>
        <taxon>Fusobacteriaceae</taxon>
        <taxon>Fusobacterium</taxon>
    </lineage>
</organism>
<evidence type="ECO:0000313" key="1">
    <source>
        <dbReference type="EMBL" id="KMV75859.1"/>
    </source>
</evidence>
<reference evidence="1 2" key="2">
    <citation type="submission" date="2013-10" db="EMBL/GenBank/DDBJ databases">
        <title>The Genome Sequence of Fusobacterium nucleatum subsp. animalis D11.</title>
        <authorList>
            <consortium name="The Broad Institute Genomics Platform"/>
            <person name="Earl A."/>
            <person name="Ward D."/>
            <person name="Feldgarden M."/>
            <person name="Gevers D."/>
            <person name="Kostic A."/>
            <person name="Garrett W."/>
            <person name="Young S.K."/>
            <person name="Zeng Q."/>
            <person name="Gargeya S."/>
            <person name="Fitzgerald M."/>
            <person name="Abouelleil A."/>
            <person name="Alvarado L."/>
            <person name="Berlin A.M."/>
            <person name="Chapman S.B."/>
            <person name="Gainer-Dewar J."/>
            <person name="Goldberg J."/>
            <person name="Gnerre S."/>
            <person name="Griggs A."/>
            <person name="Gujja S."/>
            <person name="Hansen M."/>
            <person name="Howarth C."/>
            <person name="Imamovic A."/>
            <person name="Ireland A."/>
            <person name="Larimer J."/>
            <person name="McCowan C."/>
            <person name="Murphy C."/>
            <person name="Pearson M."/>
            <person name="Poon T.W."/>
            <person name="Priest M."/>
            <person name="Roberts A."/>
            <person name="Saif S."/>
            <person name="Shea T."/>
            <person name="Sykes S."/>
            <person name="Wortman J."/>
            <person name="Nusbaum C."/>
            <person name="Birren B."/>
        </authorList>
    </citation>
    <scope>NUCLEOTIDE SEQUENCE [LARGE SCALE GENOMIC DNA]</scope>
    <source>
        <strain evidence="1 2">D11</strain>
    </source>
</reference>
<dbReference type="EMBL" id="ACDS02000099">
    <property type="protein sequence ID" value="KMV75859.1"/>
    <property type="molecule type" value="Genomic_DNA"/>
</dbReference>